<organism evidence="1 2">
    <name type="scientific">Mycobacteroides chelonae</name>
    <name type="common">Mycobacterium chelonae</name>
    <dbReference type="NCBI Taxonomy" id="1774"/>
    <lineage>
        <taxon>Bacteria</taxon>
        <taxon>Bacillati</taxon>
        <taxon>Actinomycetota</taxon>
        <taxon>Actinomycetes</taxon>
        <taxon>Mycobacteriales</taxon>
        <taxon>Mycobacteriaceae</taxon>
        <taxon>Mycobacteroides</taxon>
    </lineage>
</organism>
<evidence type="ECO:0000313" key="2">
    <source>
        <dbReference type="Proteomes" id="UP000180043"/>
    </source>
</evidence>
<name>A0A1S1LKR3_MYCCH</name>
<sequence>MSTTILKQLDLCPMCEKPAINPERLEGQLWCGHHVERCTVCSRATLPGEAACVDCQKMIGLPAATAAPGELRIAS</sequence>
<proteinExistence type="predicted"/>
<comment type="caution">
    <text evidence="1">The sequence shown here is derived from an EMBL/GenBank/DDBJ whole genome shotgun (WGS) entry which is preliminary data.</text>
</comment>
<gene>
    <name evidence="1" type="ORF">BKG82_26365</name>
</gene>
<dbReference type="RefSeq" id="WP_070947802.1">
    <property type="nucleotide sequence ID" value="NZ_MLIQ01000042.1"/>
</dbReference>
<reference evidence="1 2" key="1">
    <citation type="submission" date="2016-10" db="EMBL/GenBank/DDBJ databases">
        <title>Evaluation of Human, Veterinary and Environmental Mycobacterium chelonae Isolates by Core Genome Phylogenomic Analysis, Targeted Gene Comparison, and Anti-microbial Susceptibility Patterns: A Tale of Mistaken Identities.</title>
        <authorList>
            <person name="Fogelson S.B."/>
            <person name="Camus A.C."/>
            <person name="Lorenz W."/>
            <person name="Vasireddy R."/>
            <person name="Vasireddy S."/>
            <person name="Smith T."/>
            <person name="Brown-Elliott B.A."/>
            <person name="Wallace R.J.Jr."/>
            <person name="Hasan N.A."/>
            <person name="Reischl U."/>
            <person name="Sanchez S."/>
        </authorList>
    </citation>
    <scope>NUCLEOTIDE SEQUENCE [LARGE SCALE GENOMIC DNA]</scope>
    <source>
        <strain evidence="1 2">15515</strain>
    </source>
</reference>
<evidence type="ECO:0000313" key="1">
    <source>
        <dbReference type="EMBL" id="OHU47184.1"/>
    </source>
</evidence>
<protein>
    <submittedName>
        <fullName evidence="1">Uncharacterized protein</fullName>
    </submittedName>
</protein>
<dbReference type="EMBL" id="MLIQ01000042">
    <property type="protein sequence ID" value="OHU47184.1"/>
    <property type="molecule type" value="Genomic_DNA"/>
</dbReference>
<accession>A0A1S1LKR3</accession>
<dbReference type="Proteomes" id="UP000180043">
    <property type="component" value="Unassembled WGS sequence"/>
</dbReference>
<dbReference type="AlphaFoldDB" id="A0A1S1LKR3"/>